<dbReference type="GeneID" id="36291440"/>
<dbReference type="RefSeq" id="XP_024320456.1">
    <property type="nucleotide sequence ID" value="XM_024471951.1"/>
</dbReference>
<name>A0A176ZYN3_9PEZI</name>
<evidence type="ECO:0000256" key="1">
    <source>
        <dbReference type="SAM" id="Coils"/>
    </source>
</evidence>
<feature type="compositionally biased region" description="Basic and acidic residues" evidence="2">
    <location>
        <begin position="38"/>
        <end position="49"/>
    </location>
</feature>
<feature type="coiled-coil region" evidence="1">
    <location>
        <begin position="433"/>
        <end position="464"/>
    </location>
</feature>
<gene>
    <name evidence="3" type="ORF">VC83_08399</name>
</gene>
<dbReference type="AlphaFoldDB" id="A0A176ZYN3"/>
<proteinExistence type="predicted"/>
<sequence length="511" mass="57934">MSTNPGSETSILDQSPNTTPLVNMSDNQPQVLLQENPFKLEPHLLRKTSESNSTNMDNADTKDTAANAKRKAPVDDVHRGPIDFEHITWEELPSMIQKRSQKAKNAAIKKERDSLPRAKKGYTTSKGIIGETLQTLINTPEIEFFEPTEQEITRNEAGEYPFDKRSKITKETVETPKKRNLKGGEEDSMQYQEAEEEVELLLEKYLQHMHNKGAQADNPDADPDSEISAALVHYSKETAHPRAKEHIAKTLRFIQEAPQNNKNHGLPDKSWLYEHQEVRGLKGQTHLKKYGFYQTFSRRGLAGDGFLKDLTEQEGGLEKDLYEYLTSNDPNGSIYGNGEDILNRRRQAKERLYCGMGQFRIEGRYASESKLGPNAPTKKADPLAFRKLVLETITRKPISAEDIGHERLGSQFLRATNLAWAGAKRLFAVEEMIDKSNQEFKKREKELAQQNDLLRCQRDEARRAVRALISAHVRGTPGVSQDDQKDPLEVLLSWVENPGNDVDRQDEDVSG</sequence>
<reference evidence="3" key="1">
    <citation type="submission" date="2016-03" db="EMBL/GenBank/DDBJ databases">
        <title>Updated assembly of Pseudogymnoascus destructans, the fungus causing white-nose syndrome of bats.</title>
        <authorList>
            <person name="Palmer J.M."/>
            <person name="Drees K.P."/>
            <person name="Foster J.T."/>
            <person name="Lindner D.L."/>
        </authorList>
    </citation>
    <scope>NUCLEOTIDE SEQUENCE [LARGE SCALE GENOMIC DNA]</scope>
    <source>
        <strain evidence="3">20631-21</strain>
    </source>
</reference>
<feature type="compositionally biased region" description="Polar residues" evidence="2">
    <location>
        <begin position="1"/>
        <end position="33"/>
    </location>
</feature>
<dbReference type="EMBL" id="KV441411">
    <property type="protein sequence ID" value="OAF55155.1"/>
    <property type="molecule type" value="Genomic_DNA"/>
</dbReference>
<accession>A0A176ZYN3</accession>
<dbReference type="VEuPathDB" id="FungiDB:GMDG_08650"/>
<keyword evidence="1" id="KW-0175">Coiled coil</keyword>
<evidence type="ECO:0000256" key="2">
    <source>
        <dbReference type="SAM" id="MobiDB-lite"/>
    </source>
</evidence>
<feature type="coiled-coil region" evidence="1">
    <location>
        <begin position="184"/>
        <end position="211"/>
    </location>
</feature>
<feature type="region of interest" description="Disordered" evidence="2">
    <location>
        <begin position="1"/>
        <end position="73"/>
    </location>
</feature>
<protein>
    <submittedName>
        <fullName evidence="3">Uncharacterized protein</fullName>
    </submittedName>
</protein>
<dbReference type="Proteomes" id="UP000077154">
    <property type="component" value="Unassembled WGS sequence"/>
</dbReference>
<evidence type="ECO:0000313" key="3">
    <source>
        <dbReference type="EMBL" id="OAF55155.1"/>
    </source>
</evidence>
<organism evidence="3">
    <name type="scientific">Pseudogymnoascus destructans</name>
    <dbReference type="NCBI Taxonomy" id="655981"/>
    <lineage>
        <taxon>Eukaryota</taxon>
        <taxon>Fungi</taxon>
        <taxon>Dikarya</taxon>
        <taxon>Ascomycota</taxon>
        <taxon>Pezizomycotina</taxon>
        <taxon>Leotiomycetes</taxon>
        <taxon>Thelebolales</taxon>
        <taxon>Thelebolaceae</taxon>
        <taxon>Pseudogymnoascus</taxon>
    </lineage>
</organism>